<evidence type="ECO:0000259" key="8">
    <source>
        <dbReference type="Pfam" id="PF01979"/>
    </source>
</evidence>
<dbReference type="UniPathway" id="UPA00379">
    <property type="reaction ID" value="UER00551"/>
</dbReference>
<dbReference type="SUPFAM" id="SSF51556">
    <property type="entry name" value="Metallo-dependent hydrolases"/>
    <property type="match status" value="1"/>
</dbReference>
<feature type="binding site" evidence="7">
    <location>
        <position position="171"/>
    </location>
    <ligand>
        <name>4-imidazolone-5-propanoate</name>
        <dbReference type="ChEBI" id="CHEBI:77893"/>
    </ligand>
</feature>
<dbReference type="GO" id="GO:0005737">
    <property type="term" value="C:cytoplasm"/>
    <property type="evidence" value="ECO:0007669"/>
    <property type="project" value="UniProtKB-SubCell"/>
</dbReference>
<comment type="similarity">
    <text evidence="7">Belongs to the metallo-dependent hydrolases superfamily. HutI family.</text>
</comment>
<evidence type="ECO:0000313" key="12">
    <source>
        <dbReference type="Proteomes" id="UP000434925"/>
    </source>
</evidence>
<dbReference type="RefSeq" id="WP_038978581.1">
    <property type="nucleotide sequence ID" value="NZ_JABTYG010000006.1"/>
</dbReference>
<evidence type="ECO:0000313" key="11">
    <source>
        <dbReference type="Proteomes" id="UP000182814"/>
    </source>
</evidence>
<dbReference type="Proteomes" id="UP000434925">
    <property type="component" value="Unassembled WGS sequence"/>
</dbReference>
<feature type="binding site" evidence="7">
    <location>
        <position position="138"/>
    </location>
    <ligand>
        <name>4-imidazolone-5-propanoate</name>
        <dbReference type="ChEBI" id="CHEBI:77893"/>
    </ligand>
</feature>
<feature type="binding site" evidence="7">
    <location>
        <position position="311"/>
    </location>
    <ligand>
        <name>Zn(2+)</name>
        <dbReference type="ChEBI" id="CHEBI:29105"/>
    </ligand>
</feature>
<feature type="binding site" evidence="7">
    <location>
        <position position="138"/>
    </location>
    <ligand>
        <name>N-formimidoyl-L-glutamate</name>
        <dbReference type="ChEBI" id="CHEBI:58928"/>
    </ligand>
</feature>
<feature type="binding site" evidence="7">
    <location>
        <position position="66"/>
    </location>
    <ligand>
        <name>Zn(2+)</name>
        <dbReference type="ChEBI" id="CHEBI:29105"/>
    </ligand>
</feature>
<dbReference type="PATRIC" id="fig|163011.3.peg.4416"/>
<dbReference type="InterPro" id="IPR011059">
    <property type="entry name" value="Metal-dep_hydrolase_composite"/>
</dbReference>
<reference evidence="11" key="1">
    <citation type="submission" date="2016-10" db="EMBL/GenBank/DDBJ databases">
        <authorList>
            <person name="Varghese N."/>
            <person name="Submissions S."/>
        </authorList>
    </citation>
    <scope>NUCLEOTIDE SEQUENCE [LARGE SCALE GENOMIC DNA]</scope>
    <source>
        <strain evidence="11">BS3782</strain>
    </source>
</reference>
<organism evidence="10 11">
    <name type="scientific">Pseudomonas lini</name>
    <dbReference type="NCBI Taxonomy" id="163011"/>
    <lineage>
        <taxon>Bacteria</taxon>
        <taxon>Pseudomonadati</taxon>
        <taxon>Pseudomonadota</taxon>
        <taxon>Gammaproteobacteria</taxon>
        <taxon>Pseudomonadales</taxon>
        <taxon>Pseudomonadaceae</taxon>
        <taxon>Pseudomonas</taxon>
    </lineage>
</organism>
<evidence type="ECO:0000256" key="5">
    <source>
        <dbReference type="ARBA" id="ARBA00022833"/>
    </source>
</evidence>
<dbReference type="GO" id="GO:0005506">
    <property type="term" value="F:iron ion binding"/>
    <property type="evidence" value="ECO:0007669"/>
    <property type="project" value="UniProtKB-UniRule"/>
</dbReference>
<dbReference type="InterPro" id="IPR006680">
    <property type="entry name" value="Amidohydro-rel"/>
</dbReference>
<dbReference type="CDD" id="cd01296">
    <property type="entry name" value="Imidazolone-5PH"/>
    <property type="match status" value="1"/>
</dbReference>
<comment type="function">
    <text evidence="7">Catalyzes the hydrolytic cleavage of the carbon-nitrogen bond in imidazolone-5-propanoate to yield N-formimidoyl-L-glutamate. It is the third step in the universal histidine degradation pathway.</text>
</comment>
<feature type="domain" description="Amidohydrolase-related" evidence="8">
    <location>
        <begin position="57"/>
        <end position="377"/>
    </location>
</feature>
<sequence>MKTLWQHCHVATMAQGVYSIIEDAAIVTSGAHIEWIGPRGELPSGEYPAVNDLKGAWVTPGLIDCHTHTVFGGNRSGEFEQRLQGVSYAEIAAAGGGIASTVRATRLASEDELFASAAKRLKSLMRDGVTTVEMKSGYGLDLASERKILRVIRRLGAELPVSVRSTCLAAHALPPEYADRADAYIDHICSEMLPALAAEGLVDAVDAFCEYLAFSPEQVERVFVAAQNLGLPVKLHAEQLSSLHGSSLAARYHALSADHLEFMTEDDAIAMAKSGTVAVLLPGAFYFLRETQLPPMEALRKHGVKIAIASDLNPGTSPALSLRLMLNMACTCFRMTPEEALAGATIHAATALGMAETHGSLEAGKVADFVAWQIDRPADLSYWLGGDLEKRVVRHGVETSV</sequence>
<dbReference type="EMBL" id="LT629746">
    <property type="protein sequence ID" value="SDS07690.1"/>
    <property type="molecule type" value="Genomic_DNA"/>
</dbReference>
<comment type="cofactor">
    <cofactor evidence="7">
        <name>Zn(2+)</name>
        <dbReference type="ChEBI" id="CHEBI:29105"/>
    </cofactor>
    <cofactor evidence="7">
        <name>Fe(3+)</name>
        <dbReference type="ChEBI" id="CHEBI:29034"/>
    </cofactor>
    <text evidence="7">Binds 1 zinc or iron ion per subunit.</text>
</comment>
<dbReference type="PANTHER" id="PTHR42752:SF1">
    <property type="entry name" value="IMIDAZOLONEPROPIONASE-RELATED"/>
    <property type="match status" value="1"/>
</dbReference>
<evidence type="ECO:0000313" key="9">
    <source>
        <dbReference type="EMBL" id="KAB0505227.1"/>
    </source>
</evidence>
<protein>
    <recommendedName>
        <fullName evidence="1 7">Imidazolonepropionase</fullName>
        <ecNumber evidence="1 7">3.5.2.7</ecNumber>
    </recommendedName>
    <alternativeName>
        <fullName evidence="7">Imidazolone-5-propionate hydrolase</fullName>
    </alternativeName>
</protein>
<dbReference type="HAMAP" id="MF_00372">
    <property type="entry name" value="HutI"/>
    <property type="match status" value="1"/>
</dbReference>
<keyword evidence="3 7" id="KW-0378">Hydrolase</keyword>
<comment type="catalytic activity">
    <reaction evidence="7">
        <text>4-imidazolone-5-propanoate + H2O = N-formimidoyl-L-glutamate</text>
        <dbReference type="Rhea" id="RHEA:23660"/>
        <dbReference type="ChEBI" id="CHEBI:15377"/>
        <dbReference type="ChEBI" id="CHEBI:58928"/>
        <dbReference type="ChEBI" id="CHEBI:77893"/>
        <dbReference type="EC" id="3.5.2.7"/>
    </reaction>
</comment>
<dbReference type="EMBL" id="VZPO01000004">
    <property type="protein sequence ID" value="KAB0505227.1"/>
    <property type="molecule type" value="Genomic_DNA"/>
</dbReference>
<feature type="binding site" evidence="7">
    <location>
        <position position="311"/>
    </location>
    <ligand>
        <name>Fe(3+)</name>
        <dbReference type="ChEBI" id="CHEBI:29034"/>
    </ligand>
</feature>
<dbReference type="AlphaFoldDB" id="A0A0J6K6I8"/>
<dbReference type="GO" id="GO:0019557">
    <property type="term" value="P:L-histidine catabolic process to glutamate and formate"/>
    <property type="evidence" value="ECO:0007669"/>
    <property type="project" value="UniProtKB-UniPathway"/>
</dbReference>
<evidence type="ECO:0000313" key="10">
    <source>
        <dbReference type="EMBL" id="SDS07690.1"/>
    </source>
</evidence>
<dbReference type="EC" id="3.5.2.7" evidence="1 7"/>
<comment type="subcellular location">
    <subcellularLocation>
        <location evidence="7">Cytoplasm</location>
    </subcellularLocation>
</comment>
<keyword evidence="4 7" id="KW-0369">Histidine metabolism</keyword>
<dbReference type="PANTHER" id="PTHR42752">
    <property type="entry name" value="IMIDAZOLONEPROPIONASE"/>
    <property type="match status" value="1"/>
</dbReference>
<dbReference type="FunFam" id="3.20.20.140:FF:000007">
    <property type="entry name" value="Imidazolonepropionase"/>
    <property type="match status" value="1"/>
</dbReference>
<accession>A0A0J6K6I8</accession>
<reference evidence="10" key="2">
    <citation type="submission" date="2016-10" db="EMBL/GenBank/DDBJ databases">
        <authorList>
            <person name="de Groot N.N."/>
        </authorList>
    </citation>
    <scope>NUCLEOTIDE SEQUENCE [LARGE SCALE GENOMIC DNA]</scope>
    <source>
        <strain evidence="10">BS3782</strain>
    </source>
</reference>
<evidence type="ECO:0000256" key="3">
    <source>
        <dbReference type="ARBA" id="ARBA00022801"/>
    </source>
</evidence>
<feature type="binding site" evidence="7">
    <location>
        <position position="313"/>
    </location>
    <ligand>
        <name>N-formimidoyl-L-glutamate</name>
        <dbReference type="ChEBI" id="CHEBI:58928"/>
    </ligand>
</feature>
<feature type="binding site" evidence="7">
    <location>
        <position position="68"/>
    </location>
    <ligand>
        <name>Zn(2+)</name>
        <dbReference type="ChEBI" id="CHEBI:29105"/>
    </ligand>
</feature>
<reference evidence="9 12" key="3">
    <citation type="submission" date="2019-09" db="EMBL/GenBank/DDBJ databases">
        <title>Draft genome sequences of 48 bacterial type strains from the CCUG.</title>
        <authorList>
            <person name="Tunovic T."/>
            <person name="Pineiro-Iglesias B."/>
            <person name="Unosson C."/>
            <person name="Inganas E."/>
            <person name="Ohlen M."/>
            <person name="Cardew S."/>
            <person name="Jensie-Markopoulos S."/>
            <person name="Salva-Serra F."/>
            <person name="Jaen-Luchoro D."/>
            <person name="Karlsson R."/>
            <person name="Svensson-Stadler L."/>
            <person name="Chun J."/>
            <person name="Moore E."/>
        </authorList>
    </citation>
    <scope>NUCLEOTIDE SEQUENCE [LARGE SCALE GENOMIC DNA]</scope>
    <source>
        <strain evidence="9 12">CCUG 51522</strain>
    </source>
</reference>
<feature type="binding site" evidence="7">
    <location>
        <position position="315"/>
    </location>
    <ligand>
        <name>N-formimidoyl-L-glutamate</name>
        <dbReference type="ChEBI" id="CHEBI:58928"/>
    </ligand>
</feature>
<dbReference type="Gene3D" id="3.20.20.140">
    <property type="entry name" value="Metal-dependent hydrolases"/>
    <property type="match status" value="1"/>
</dbReference>
<comment type="pathway">
    <text evidence="7">Amino-acid degradation; L-histidine degradation into L-glutamate; N-formimidoyl-L-glutamate from L-histidine: step 3/3.</text>
</comment>
<keyword evidence="11" id="KW-1185">Reference proteome</keyword>
<feature type="binding site" evidence="7">
    <location>
        <position position="66"/>
    </location>
    <ligand>
        <name>Fe(3+)</name>
        <dbReference type="ChEBI" id="CHEBI:29034"/>
    </ligand>
</feature>
<dbReference type="Gene3D" id="2.30.40.10">
    <property type="entry name" value="Urease, subunit C, domain 1"/>
    <property type="match status" value="1"/>
</dbReference>
<keyword evidence="7" id="KW-0963">Cytoplasm</keyword>
<dbReference type="Proteomes" id="UP000182814">
    <property type="component" value="Chromosome I"/>
</dbReference>
<dbReference type="GO" id="GO:0050480">
    <property type="term" value="F:imidazolonepropionase activity"/>
    <property type="evidence" value="ECO:0007669"/>
    <property type="project" value="UniProtKB-UniRule"/>
</dbReference>
<keyword evidence="2 7" id="KW-0479">Metal-binding</keyword>
<keyword evidence="5 7" id="KW-0862">Zinc</keyword>
<feature type="binding site" evidence="7">
    <location>
        <position position="236"/>
    </location>
    <ligand>
        <name>Fe(3+)</name>
        <dbReference type="ChEBI" id="CHEBI:29034"/>
    </ligand>
</feature>
<feature type="binding site" evidence="7">
    <location>
        <position position="236"/>
    </location>
    <ligand>
        <name>Zn(2+)</name>
        <dbReference type="ChEBI" id="CHEBI:29105"/>
    </ligand>
</feature>
<proteinExistence type="inferred from homology"/>
<feature type="binding site" evidence="7">
    <location>
        <position position="75"/>
    </location>
    <ligand>
        <name>4-imidazolone-5-propanoate</name>
        <dbReference type="ChEBI" id="CHEBI:77893"/>
    </ligand>
</feature>
<feature type="binding site" evidence="7">
    <location>
        <position position="68"/>
    </location>
    <ligand>
        <name>Fe(3+)</name>
        <dbReference type="ChEBI" id="CHEBI:29034"/>
    </ligand>
</feature>
<keyword evidence="6 7" id="KW-0408">Iron</keyword>
<dbReference type="GO" id="GO:0008270">
    <property type="term" value="F:zinc ion binding"/>
    <property type="evidence" value="ECO:0007669"/>
    <property type="project" value="UniProtKB-UniRule"/>
</dbReference>
<evidence type="ECO:0000256" key="1">
    <source>
        <dbReference type="ARBA" id="ARBA00012864"/>
    </source>
</evidence>
<feature type="binding site" evidence="7">
    <location>
        <position position="239"/>
    </location>
    <ligand>
        <name>4-imidazolone-5-propanoate</name>
        <dbReference type="ChEBI" id="CHEBI:77893"/>
    </ligand>
</feature>
<dbReference type="GO" id="GO:0019556">
    <property type="term" value="P:L-histidine catabolic process to glutamate and formamide"/>
    <property type="evidence" value="ECO:0007669"/>
    <property type="project" value="UniProtKB-UniRule"/>
</dbReference>
<evidence type="ECO:0000256" key="2">
    <source>
        <dbReference type="ARBA" id="ARBA00022723"/>
    </source>
</evidence>
<dbReference type="NCBIfam" id="TIGR01224">
    <property type="entry name" value="hutI"/>
    <property type="match status" value="1"/>
</dbReference>
<dbReference type="InterPro" id="IPR005920">
    <property type="entry name" value="HutI"/>
</dbReference>
<dbReference type="Pfam" id="PF01979">
    <property type="entry name" value="Amidohydro_1"/>
    <property type="match status" value="1"/>
</dbReference>
<feature type="binding site" evidence="7">
    <location>
        <position position="316"/>
    </location>
    <ligand>
        <name>4-imidazolone-5-propanoate</name>
        <dbReference type="ChEBI" id="CHEBI:77893"/>
    </ligand>
</feature>
<name>A0A0J6K6I8_9PSED</name>
<evidence type="ECO:0000256" key="4">
    <source>
        <dbReference type="ARBA" id="ARBA00022808"/>
    </source>
</evidence>
<dbReference type="InterPro" id="IPR032466">
    <property type="entry name" value="Metal_Hydrolase"/>
</dbReference>
<evidence type="ECO:0000256" key="7">
    <source>
        <dbReference type="HAMAP-Rule" id="MF_00372"/>
    </source>
</evidence>
<evidence type="ECO:0000256" key="6">
    <source>
        <dbReference type="ARBA" id="ARBA00023004"/>
    </source>
</evidence>
<dbReference type="SUPFAM" id="SSF51338">
    <property type="entry name" value="Composite domain of metallo-dependent hydrolases"/>
    <property type="match status" value="1"/>
</dbReference>
<gene>
    <name evidence="7" type="primary">hutI</name>
    <name evidence="9" type="ORF">F7R14_12085</name>
    <name evidence="10" type="ORF">SAMN04490191_0637</name>
</gene>